<evidence type="ECO:0000259" key="1">
    <source>
        <dbReference type="Pfam" id="PF03235"/>
    </source>
</evidence>
<organism evidence="2 3">
    <name type="scientific">Pelomonas baiyunensis</name>
    <dbReference type="NCBI Taxonomy" id="3299026"/>
    <lineage>
        <taxon>Bacteria</taxon>
        <taxon>Pseudomonadati</taxon>
        <taxon>Pseudomonadota</taxon>
        <taxon>Betaproteobacteria</taxon>
        <taxon>Burkholderiales</taxon>
        <taxon>Sphaerotilaceae</taxon>
        <taxon>Roseateles</taxon>
    </lineage>
</organism>
<name>A0ABW7H3Q2_9BURK</name>
<dbReference type="RefSeq" id="WP_394387112.1">
    <property type="nucleotide sequence ID" value="NZ_JBIGIB010000006.1"/>
</dbReference>
<reference evidence="2 3" key="1">
    <citation type="submission" date="2024-08" db="EMBL/GenBank/DDBJ databases">
        <authorList>
            <person name="Lu H."/>
        </authorList>
    </citation>
    <scope>NUCLEOTIDE SEQUENCE [LARGE SCALE GENOMIC DNA]</scope>
    <source>
        <strain evidence="2 3">BYS87W</strain>
    </source>
</reference>
<dbReference type="PANTHER" id="PTHR39639:SF1">
    <property type="entry name" value="DUF262 DOMAIN-CONTAINING PROTEIN"/>
    <property type="match status" value="1"/>
</dbReference>
<dbReference type="Pfam" id="PF03235">
    <property type="entry name" value="GmrSD_N"/>
    <property type="match status" value="1"/>
</dbReference>
<dbReference type="Proteomes" id="UP001606303">
    <property type="component" value="Unassembled WGS sequence"/>
</dbReference>
<feature type="domain" description="GmrSD restriction endonucleases N-terminal" evidence="1">
    <location>
        <begin position="55"/>
        <end position="201"/>
    </location>
</feature>
<dbReference type="InterPro" id="IPR004919">
    <property type="entry name" value="GmrSD_N"/>
</dbReference>
<dbReference type="EMBL" id="JBIGIB010000006">
    <property type="protein sequence ID" value="MFG6468854.1"/>
    <property type="molecule type" value="Genomic_DNA"/>
</dbReference>
<comment type="caution">
    <text evidence="2">The sequence shown here is derived from an EMBL/GenBank/DDBJ whole genome shotgun (WGS) entry which is preliminary data.</text>
</comment>
<keyword evidence="3" id="KW-1185">Reference proteome</keyword>
<evidence type="ECO:0000313" key="2">
    <source>
        <dbReference type="EMBL" id="MFG6468854.1"/>
    </source>
</evidence>
<gene>
    <name evidence="2" type="ORF">ACG01O_19675</name>
</gene>
<proteinExistence type="predicted"/>
<evidence type="ECO:0000313" key="3">
    <source>
        <dbReference type="Proteomes" id="UP001606303"/>
    </source>
</evidence>
<dbReference type="PANTHER" id="PTHR39639">
    <property type="entry name" value="CHROMOSOME 16, WHOLE GENOME SHOTGUN SEQUENCE"/>
    <property type="match status" value="1"/>
</dbReference>
<accession>A0ABW7H3Q2</accession>
<sequence length="408" mass="47607">MHDPILIDGEQLKPPHEEALAAAPTSDAEIDERYVSGEVRIVLEQARYPLKQIPDVVQSADYNLQPDFQRRPRWSREKQSRLIESLILNVPIPPVFLYEQEFSRYEVMDGRQRLTAISQFYGNEFQLQGLKLWPELNDRKYADLPEQVRRGIDRRFLSAIVLLHETAKSADQADRLKQLVFERINTGGEDLSPQEKRNALFPGAMNSLCIKLSRHPALCRMWGIPEPEEGEISKAPNWNPPQDLLDNEAYKTMEDAELVLRFFAHRQRQKFWRGGTRLDEYLDQYLKAANAMPPSTLSALEETFKNTADFAYSVLGESAFWLWRSRRGVDALIQRATYIAYDPIMYGFSRFLEHRDKILARKSEVKDKLQGFYIAHYEDFDGRKTNPVDIRRRDEAFLNFLKEFTQEA</sequence>
<protein>
    <submittedName>
        <fullName evidence="2">DUF262 domain-containing protein</fullName>
    </submittedName>
</protein>